<keyword evidence="3 6" id="KW-0479">Metal-binding</keyword>
<proteinExistence type="inferred from homology"/>
<evidence type="ECO:0000256" key="5">
    <source>
        <dbReference type="ARBA" id="ARBA00023235"/>
    </source>
</evidence>
<feature type="binding site" evidence="6">
    <location>
        <position position="290"/>
    </location>
    <ligand>
        <name>Mn(2+)</name>
        <dbReference type="ChEBI" id="CHEBI:29035"/>
        <label>2</label>
    </ligand>
</feature>
<dbReference type="GO" id="GO:0009117">
    <property type="term" value="P:nucleotide metabolic process"/>
    <property type="evidence" value="ECO:0007669"/>
    <property type="project" value="UniProtKB-UniRule"/>
</dbReference>
<feature type="binding site" evidence="6">
    <location>
        <position position="327"/>
    </location>
    <ligand>
        <name>Mn(2+)</name>
        <dbReference type="ChEBI" id="CHEBI:29035"/>
        <label>1</label>
    </ligand>
</feature>
<dbReference type="Pfam" id="PF01676">
    <property type="entry name" value="Metalloenzyme"/>
    <property type="match status" value="1"/>
</dbReference>
<dbReference type="AlphaFoldDB" id="A0A1X6WRL4"/>
<comment type="catalytic activity">
    <reaction evidence="6">
        <text>2-deoxy-alpha-D-ribose 1-phosphate = 2-deoxy-D-ribose 5-phosphate</text>
        <dbReference type="Rhea" id="RHEA:27658"/>
        <dbReference type="ChEBI" id="CHEBI:57259"/>
        <dbReference type="ChEBI" id="CHEBI:62877"/>
        <dbReference type="EC" id="5.4.2.7"/>
    </reaction>
</comment>
<comment type="similarity">
    <text evidence="1 6">Belongs to the phosphopentomutase family.</text>
</comment>
<evidence type="ECO:0000313" key="9">
    <source>
        <dbReference type="EMBL" id="SLM86296.1"/>
    </source>
</evidence>
<evidence type="ECO:0000256" key="4">
    <source>
        <dbReference type="ARBA" id="ARBA00023211"/>
    </source>
</evidence>
<dbReference type="GO" id="GO:0030145">
    <property type="term" value="F:manganese ion binding"/>
    <property type="evidence" value="ECO:0007669"/>
    <property type="project" value="UniProtKB-UniRule"/>
</dbReference>
<dbReference type="GO" id="GO:0043094">
    <property type="term" value="P:metabolic compound salvage"/>
    <property type="evidence" value="ECO:0007669"/>
    <property type="project" value="UniProtKB-UniRule"/>
</dbReference>
<dbReference type="PIRSF" id="PIRSF001491">
    <property type="entry name" value="Ppentomutase"/>
    <property type="match status" value="1"/>
</dbReference>
<dbReference type="HAMAP" id="MF_00740">
    <property type="entry name" value="Phosphopentomut"/>
    <property type="match status" value="1"/>
</dbReference>
<keyword evidence="10" id="KW-1185">Reference proteome</keyword>
<evidence type="ECO:0000256" key="1">
    <source>
        <dbReference type="ARBA" id="ARBA00010373"/>
    </source>
</evidence>
<sequence length="390" mass="42942">MFKRVHLVVLDSVGIGEAPDAEKFGDLGSHTLGHIAEVAGLNIPNMENLGLGTIEPLKGVKAVEDHKGYATKLEEISVGKDTMTGHWEIMGLNIQTPFRVFPEGFPQELLDKITEFSGRGVIMGANKPYSGTKVIDDFGEEQMKTGDLIIYTSADPVLQIAAHEDIIPLEELYKICEFTREYTKNDPYMIGRIIARPYVGEPGNFTRTPNRHDYALDPFGKTVLDSLKEAGKDVIAVGKINDIFNGQGTTATVRTKSNMDGVDKLLDVMKEDFTGLSFTNLVDFDALFGHRRDVTGYGNALEEFDARLPEIYDAMGEDDLLLITADHGNDPTFPGTDHTREYVPLLAYSKNMTGQGSLKQGFYADISATVAENFGVKQTENGTSFLDQLK</sequence>
<dbReference type="RefSeq" id="WP_086951926.1">
    <property type="nucleotide sequence ID" value="NZ_FWFD01000014.1"/>
</dbReference>
<comment type="function">
    <text evidence="6">Isomerase that catalyzes the conversion of deoxy-ribose 1-phosphate (dRib-1-P) and ribose 1-phosphate (Rib-1-P) to deoxy-ribose 5-phosphate (dRib-5-P) and ribose 5-phosphate (Rib-5-P), respectively.</text>
</comment>
<dbReference type="InterPro" id="IPR017850">
    <property type="entry name" value="Alkaline_phosphatase_core_sf"/>
</dbReference>
<evidence type="ECO:0000256" key="7">
    <source>
        <dbReference type="NCBIfam" id="TIGR01696"/>
    </source>
</evidence>
<keyword evidence="2 6" id="KW-0963">Cytoplasm</keyword>
<dbReference type="NCBIfam" id="TIGR01696">
    <property type="entry name" value="deoB"/>
    <property type="match status" value="1"/>
</dbReference>
<dbReference type="FunFam" id="3.30.70.1250:FF:000001">
    <property type="entry name" value="Phosphopentomutase"/>
    <property type="match status" value="1"/>
</dbReference>
<organism evidence="9 10">
    <name type="scientific">Vagococcus fluvialis bH819</name>
    <dbReference type="NCBI Taxonomy" id="1255619"/>
    <lineage>
        <taxon>Bacteria</taxon>
        <taxon>Bacillati</taxon>
        <taxon>Bacillota</taxon>
        <taxon>Bacilli</taxon>
        <taxon>Lactobacillales</taxon>
        <taxon>Enterococcaceae</taxon>
        <taxon>Vagococcus</taxon>
    </lineage>
</organism>
<reference evidence="10" key="1">
    <citation type="submission" date="2017-02" db="EMBL/GenBank/DDBJ databases">
        <authorList>
            <person name="Dridi B."/>
        </authorList>
    </citation>
    <scope>NUCLEOTIDE SEQUENCE [LARGE SCALE GENOMIC DNA]</scope>
    <source>
        <strain evidence="10">bH819</strain>
    </source>
</reference>
<dbReference type="GO" id="GO:0000287">
    <property type="term" value="F:magnesium ion binding"/>
    <property type="evidence" value="ECO:0007669"/>
    <property type="project" value="UniProtKB-UniRule"/>
</dbReference>
<dbReference type="EC" id="5.4.2.7" evidence="6 7"/>
<dbReference type="GO" id="GO:0006018">
    <property type="term" value="P:2-deoxyribose 1-phosphate catabolic process"/>
    <property type="evidence" value="ECO:0007669"/>
    <property type="project" value="UniProtKB-UniRule"/>
</dbReference>
<dbReference type="EMBL" id="FWFD01000014">
    <property type="protein sequence ID" value="SLM86296.1"/>
    <property type="molecule type" value="Genomic_DNA"/>
</dbReference>
<dbReference type="SUPFAM" id="SSF143856">
    <property type="entry name" value="DeoB insert domain-like"/>
    <property type="match status" value="1"/>
</dbReference>
<keyword evidence="5 6" id="KW-0413">Isomerase</keyword>
<dbReference type="SUPFAM" id="SSF53649">
    <property type="entry name" value="Alkaline phosphatase-like"/>
    <property type="match status" value="1"/>
</dbReference>
<evidence type="ECO:0000256" key="2">
    <source>
        <dbReference type="ARBA" id="ARBA00022490"/>
    </source>
</evidence>
<dbReference type="OrthoDB" id="9769930at2"/>
<feature type="domain" description="Metalloenzyme" evidence="8">
    <location>
        <begin position="3"/>
        <end position="377"/>
    </location>
</feature>
<comment type="cofactor">
    <cofactor evidence="6">
        <name>Mn(2+)</name>
        <dbReference type="ChEBI" id="CHEBI:29035"/>
    </cofactor>
    <text evidence="6">Binds 2 manganese ions.</text>
</comment>
<feature type="binding site" evidence="6">
    <location>
        <position position="285"/>
    </location>
    <ligand>
        <name>Mn(2+)</name>
        <dbReference type="ChEBI" id="CHEBI:29035"/>
        <label>2</label>
    </ligand>
</feature>
<dbReference type="InterPro" id="IPR010045">
    <property type="entry name" value="DeoB"/>
</dbReference>
<accession>A0A1X6WRL4</accession>
<dbReference type="InterPro" id="IPR024052">
    <property type="entry name" value="Phosphopentomutase_DeoB_cap_sf"/>
</dbReference>
<dbReference type="InterPro" id="IPR006124">
    <property type="entry name" value="Metalloenzyme"/>
</dbReference>
<dbReference type="Gene3D" id="3.40.720.10">
    <property type="entry name" value="Alkaline Phosphatase, subunit A"/>
    <property type="match status" value="1"/>
</dbReference>
<dbReference type="GO" id="GO:0006015">
    <property type="term" value="P:5-phosphoribose 1-diphosphate biosynthetic process"/>
    <property type="evidence" value="ECO:0007669"/>
    <property type="project" value="UniProtKB-UniPathway"/>
</dbReference>
<dbReference type="GO" id="GO:0008973">
    <property type="term" value="F:phosphopentomutase activity"/>
    <property type="evidence" value="ECO:0007669"/>
    <property type="project" value="UniProtKB-UniRule"/>
</dbReference>
<comment type="subcellular location">
    <subcellularLocation>
        <location evidence="6">Cytoplasm</location>
    </subcellularLocation>
</comment>
<comment type="pathway">
    <text evidence="6">Carbohydrate degradation; 2-deoxy-D-ribose 1-phosphate degradation; D-glyceraldehyde 3-phosphate and acetaldehyde from 2-deoxy-alpha-D-ribose 1-phosphate: step 1/2.</text>
</comment>
<dbReference type="NCBIfam" id="NF003766">
    <property type="entry name" value="PRK05362.1"/>
    <property type="match status" value="1"/>
</dbReference>
<dbReference type="PANTHER" id="PTHR21110:SF0">
    <property type="entry name" value="PHOSPHOPENTOMUTASE"/>
    <property type="match status" value="1"/>
</dbReference>
<dbReference type="Gene3D" id="3.30.70.1250">
    <property type="entry name" value="Phosphopentomutase"/>
    <property type="match status" value="1"/>
</dbReference>
<dbReference type="CDD" id="cd16009">
    <property type="entry name" value="PPM"/>
    <property type="match status" value="1"/>
</dbReference>
<feature type="binding site" evidence="6">
    <location>
        <position position="326"/>
    </location>
    <ligand>
        <name>Mn(2+)</name>
        <dbReference type="ChEBI" id="CHEBI:29035"/>
        <label>1</label>
    </ligand>
</feature>
<dbReference type="UniPathway" id="UPA00087">
    <property type="reaction ID" value="UER00173"/>
</dbReference>
<evidence type="ECO:0000256" key="3">
    <source>
        <dbReference type="ARBA" id="ARBA00022723"/>
    </source>
</evidence>
<name>A0A1X6WRL4_9ENTE</name>
<evidence type="ECO:0000313" key="10">
    <source>
        <dbReference type="Proteomes" id="UP000195918"/>
    </source>
</evidence>
<protein>
    <recommendedName>
        <fullName evidence="6 7">Phosphopentomutase</fullName>
        <ecNumber evidence="6 7">5.4.2.7</ecNumber>
    </recommendedName>
    <alternativeName>
        <fullName evidence="6">Phosphodeoxyribomutase</fullName>
    </alternativeName>
</protein>
<dbReference type="Proteomes" id="UP000195918">
    <property type="component" value="Unassembled WGS sequence"/>
</dbReference>
<feature type="binding site" evidence="6">
    <location>
        <position position="338"/>
    </location>
    <ligand>
        <name>Mn(2+)</name>
        <dbReference type="ChEBI" id="CHEBI:29035"/>
        <label>2</label>
    </ligand>
</feature>
<comment type="catalytic activity">
    <reaction evidence="6">
        <text>alpha-D-ribose 1-phosphate = D-ribose 5-phosphate</text>
        <dbReference type="Rhea" id="RHEA:18793"/>
        <dbReference type="ChEBI" id="CHEBI:57720"/>
        <dbReference type="ChEBI" id="CHEBI:78346"/>
        <dbReference type="EC" id="5.4.2.7"/>
    </reaction>
</comment>
<dbReference type="PANTHER" id="PTHR21110">
    <property type="entry name" value="PHOSPHOPENTOMUTASE"/>
    <property type="match status" value="1"/>
</dbReference>
<dbReference type="GO" id="GO:0005829">
    <property type="term" value="C:cytosol"/>
    <property type="evidence" value="ECO:0007669"/>
    <property type="project" value="TreeGrafter"/>
</dbReference>
<feature type="binding site" evidence="6">
    <location>
        <position position="11"/>
    </location>
    <ligand>
        <name>Mn(2+)</name>
        <dbReference type="ChEBI" id="CHEBI:29035"/>
        <label>1</label>
    </ligand>
</feature>
<keyword evidence="4 6" id="KW-0464">Manganese</keyword>
<gene>
    <name evidence="6" type="primary">deoB</name>
    <name evidence="9" type="ORF">FM121_09415</name>
</gene>
<evidence type="ECO:0000259" key="8">
    <source>
        <dbReference type="Pfam" id="PF01676"/>
    </source>
</evidence>
<evidence type="ECO:0000256" key="6">
    <source>
        <dbReference type="HAMAP-Rule" id="MF_00740"/>
    </source>
</evidence>